<organism evidence="3 4">
    <name type="scientific">Metabacillus idriensis</name>
    <dbReference type="NCBI Taxonomy" id="324768"/>
    <lineage>
        <taxon>Bacteria</taxon>
        <taxon>Bacillati</taxon>
        <taxon>Bacillota</taxon>
        <taxon>Bacilli</taxon>
        <taxon>Bacillales</taxon>
        <taxon>Bacillaceae</taxon>
        <taxon>Metabacillus</taxon>
    </lineage>
</organism>
<feature type="coiled-coil region" evidence="1">
    <location>
        <begin position="3"/>
        <end position="30"/>
    </location>
</feature>
<dbReference type="InterPro" id="IPR037523">
    <property type="entry name" value="VOC_core"/>
</dbReference>
<dbReference type="SUPFAM" id="SSF52833">
    <property type="entry name" value="Thioredoxin-like"/>
    <property type="match status" value="1"/>
</dbReference>
<dbReference type="Gene3D" id="3.40.30.10">
    <property type="entry name" value="Glutaredoxin"/>
    <property type="match status" value="1"/>
</dbReference>
<dbReference type="EMBL" id="WKKF01000002">
    <property type="protein sequence ID" value="MRX54074.1"/>
    <property type="molecule type" value="Genomic_DNA"/>
</dbReference>
<accession>A0A6I2M9L5</accession>
<dbReference type="InterPro" id="IPR029068">
    <property type="entry name" value="Glyas_Bleomycin-R_OHBP_Dase"/>
</dbReference>
<sequence length="298" mass="33471">MNQNTLVEEISSLEKELLEKKQLLAALRKKETVKKAENYVFTSSNGHSVTLSELFKEKDELIIVHNMGKNCSYCTMWADGFNGVYHHIAKKSAFVLSTPDEPHIQDAFAAERRWQFPIVSTSGTAFKQDFGFEKDGLYYPGVSTFKKEADGAIYHVSQAPFGPGDDFCSVWHLFDLLPSGSESYRPSKKMNEHTPFQLTGNIAFAAGNYEKAIAFYETVIGMTAQFSNESETKFSMNGNFFYVENKRPDGVFFEFAVDSFSEAKASLLQAGCTVTEEISEKSVMVTDPFGLKFHIFEA</sequence>
<dbReference type="InterPro" id="IPR010296">
    <property type="entry name" value="DUF899_thioredox"/>
</dbReference>
<gene>
    <name evidence="3" type="ORF">GJU41_08830</name>
</gene>
<evidence type="ECO:0000313" key="4">
    <source>
        <dbReference type="Proteomes" id="UP000441585"/>
    </source>
</evidence>
<dbReference type="Gene3D" id="3.10.180.10">
    <property type="entry name" value="2,3-Dihydroxybiphenyl 1,2-Dioxygenase, domain 1"/>
    <property type="match status" value="1"/>
</dbReference>
<dbReference type="Pfam" id="PF05988">
    <property type="entry name" value="DUF899"/>
    <property type="match status" value="1"/>
</dbReference>
<dbReference type="Proteomes" id="UP000441585">
    <property type="component" value="Unassembled WGS sequence"/>
</dbReference>
<reference evidence="3 4" key="1">
    <citation type="submission" date="2019-11" db="EMBL/GenBank/DDBJ databases">
        <title>Bacillus idriensis genome.</title>
        <authorList>
            <person name="Konopka E.N."/>
            <person name="Newman J.D."/>
        </authorList>
    </citation>
    <scope>NUCLEOTIDE SEQUENCE [LARGE SCALE GENOMIC DNA]</scope>
    <source>
        <strain evidence="3 4">DSM 19097</strain>
    </source>
</reference>
<evidence type="ECO:0000259" key="2">
    <source>
        <dbReference type="PROSITE" id="PS51819"/>
    </source>
</evidence>
<dbReference type="SUPFAM" id="SSF54593">
    <property type="entry name" value="Glyoxalase/Bleomycin resistance protein/Dihydroxybiphenyl dioxygenase"/>
    <property type="match status" value="1"/>
</dbReference>
<dbReference type="CDD" id="cd06587">
    <property type="entry name" value="VOC"/>
    <property type="match status" value="1"/>
</dbReference>
<dbReference type="AlphaFoldDB" id="A0A6I2M9L5"/>
<dbReference type="PROSITE" id="PS51819">
    <property type="entry name" value="VOC"/>
    <property type="match status" value="1"/>
</dbReference>
<keyword evidence="4" id="KW-1185">Reference proteome</keyword>
<protein>
    <submittedName>
        <fullName evidence="3">DUF899 domain-containing protein</fullName>
    </submittedName>
</protein>
<proteinExistence type="predicted"/>
<feature type="domain" description="VOC" evidence="2">
    <location>
        <begin position="198"/>
        <end position="298"/>
    </location>
</feature>
<dbReference type="InterPro" id="IPR036249">
    <property type="entry name" value="Thioredoxin-like_sf"/>
</dbReference>
<dbReference type="RefSeq" id="WP_154318384.1">
    <property type="nucleotide sequence ID" value="NZ_CAJGAA010000002.1"/>
</dbReference>
<evidence type="ECO:0000256" key="1">
    <source>
        <dbReference type="SAM" id="Coils"/>
    </source>
</evidence>
<name>A0A6I2M9L5_9BACI</name>
<keyword evidence="1" id="KW-0175">Coiled coil</keyword>
<evidence type="ECO:0000313" key="3">
    <source>
        <dbReference type="EMBL" id="MRX54074.1"/>
    </source>
</evidence>
<comment type="caution">
    <text evidence="3">The sequence shown here is derived from an EMBL/GenBank/DDBJ whole genome shotgun (WGS) entry which is preliminary data.</text>
</comment>